<dbReference type="GO" id="GO:0015074">
    <property type="term" value="P:DNA integration"/>
    <property type="evidence" value="ECO:0007669"/>
    <property type="project" value="InterPro"/>
</dbReference>
<dbReference type="Proteomes" id="UP000887578">
    <property type="component" value="Unplaced"/>
</dbReference>
<dbReference type="PANTHER" id="PTHR37984:SF5">
    <property type="entry name" value="PROTEIN NYNRIN-LIKE"/>
    <property type="match status" value="1"/>
</dbReference>
<dbReference type="InterPro" id="IPR012337">
    <property type="entry name" value="RNaseH-like_sf"/>
</dbReference>
<name>A0A914PY40_9BILA</name>
<evidence type="ECO:0000259" key="1">
    <source>
        <dbReference type="PROSITE" id="PS50994"/>
    </source>
</evidence>
<sequence length="312" mass="35106">MTHICSPPYHPQSNGEAERAVRTFKEWTERHVKAGNNLEEAVLNVLLMYRTTRSTGNSLSPAESAFGKKLRTRMTLHEVFMQGKVDRAKFKVNDTVWVRVYSTGPRWQKGKIQKVTGSVTYLVFCNGQIVFRHADQIMRAEEFAYQIEDNVIPLSIGPSLSFSPHSTHSSSLHSSTSVKMEKQQLFDLSFEDGSLTLSSSSSTTSVTEAATLRQAVRDTRKAESFICKTIKTIKTVIQDLIDEYQSVFRNLEKCLERGEGTKDIEAKLTELSEKLSNTLKAREDAYMELQEVSAEGAAARKALKQFLLPALQ</sequence>
<dbReference type="PROSITE" id="PS50994">
    <property type="entry name" value="INTEGRASE"/>
    <property type="match status" value="1"/>
</dbReference>
<dbReference type="SUPFAM" id="SSF53098">
    <property type="entry name" value="Ribonuclease H-like"/>
    <property type="match status" value="1"/>
</dbReference>
<dbReference type="PANTHER" id="PTHR37984">
    <property type="entry name" value="PROTEIN CBG26694"/>
    <property type="match status" value="1"/>
</dbReference>
<accession>A0A914PY40</accession>
<dbReference type="WBParaSite" id="PDA_v2.g19766.t1">
    <property type="protein sequence ID" value="PDA_v2.g19766.t1"/>
    <property type="gene ID" value="PDA_v2.g19766"/>
</dbReference>
<dbReference type="InterPro" id="IPR050951">
    <property type="entry name" value="Retrovirus_Pol_polyprotein"/>
</dbReference>
<evidence type="ECO:0000313" key="3">
    <source>
        <dbReference type="WBParaSite" id="PDA_v2.g19766.t1"/>
    </source>
</evidence>
<dbReference type="InterPro" id="IPR036397">
    <property type="entry name" value="RNaseH_sf"/>
</dbReference>
<keyword evidence="2" id="KW-1185">Reference proteome</keyword>
<dbReference type="Gene3D" id="3.30.420.10">
    <property type="entry name" value="Ribonuclease H-like superfamily/Ribonuclease H"/>
    <property type="match status" value="1"/>
</dbReference>
<organism evidence="2 3">
    <name type="scientific">Panagrolaimus davidi</name>
    <dbReference type="NCBI Taxonomy" id="227884"/>
    <lineage>
        <taxon>Eukaryota</taxon>
        <taxon>Metazoa</taxon>
        <taxon>Ecdysozoa</taxon>
        <taxon>Nematoda</taxon>
        <taxon>Chromadorea</taxon>
        <taxon>Rhabditida</taxon>
        <taxon>Tylenchina</taxon>
        <taxon>Panagrolaimomorpha</taxon>
        <taxon>Panagrolaimoidea</taxon>
        <taxon>Panagrolaimidae</taxon>
        <taxon>Panagrolaimus</taxon>
    </lineage>
</organism>
<evidence type="ECO:0000313" key="2">
    <source>
        <dbReference type="Proteomes" id="UP000887578"/>
    </source>
</evidence>
<proteinExistence type="predicted"/>
<dbReference type="InterPro" id="IPR001584">
    <property type="entry name" value="Integrase_cat-core"/>
</dbReference>
<dbReference type="GO" id="GO:0003676">
    <property type="term" value="F:nucleic acid binding"/>
    <property type="evidence" value="ECO:0007669"/>
    <property type="project" value="InterPro"/>
</dbReference>
<reference evidence="3" key="1">
    <citation type="submission" date="2022-11" db="UniProtKB">
        <authorList>
            <consortium name="WormBaseParasite"/>
        </authorList>
    </citation>
    <scope>IDENTIFICATION</scope>
</reference>
<feature type="domain" description="Integrase catalytic" evidence="1">
    <location>
        <begin position="1"/>
        <end position="69"/>
    </location>
</feature>
<dbReference type="AlphaFoldDB" id="A0A914PY40"/>
<protein>
    <submittedName>
        <fullName evidence="3">Integrase catalytic domain-containing protein</fullName>
    </submittedName>
</protein>